<gene>
    <name evidence="2" type="ORF">PFISCL1PPCAC_27497</name>
</gene>
<comment type="caution">
    <text evidence="2">The sequence shown here is derived from an EMBL/GenBank/DDBJ whole genome shotgun (WGS) entry which is preliminary data.</text>
</comment>
<feature type="non-terminal residue" evidence="2">
    <location>
        <position position="1"/>
    </location>
</feature>
<evidence type="ECO:0000256" key="1">
    <source>
        <dbReference type="SAM" id="MobiDB-lite"/>
    </source>
</evidence>
<name>A0AAV5WXH5_9BILA</name>
<dbReference type="EMBL" id="BTSY01000007">
    <property type="protein sequence ID" value="GMT36200.1"/>
    <property type="molecule type" value="Genomic_DNA"/>
</dbReference>
<feature type="region of interest" description="Disordered" evidence="1">
    <location>
        <begin position="518"/>
        <end position="668"/>
    </location>
</feature>
<accession>A0AAV5WXH5</accession>
<feature type="region of interest" description="Disordered" evidence="1">
    <location>
        <begin position="249"/>
        <end position="269"/>
    </location>
</feature>
<proteinExistence type="predicted"/>
<feature type="compositionally biased region" description="Basic and acidic residues" evidence="1">
    <location>
        <begin position="569"/>
        <end position="610"/>
    </location>
</feature>
<dbReference type="Proteomes" id="UP001432322">
    <property type="component" value="Unassembled WGS sequence"/>
</dbReference>
<keyword evidence="3" id="KW-1185">Reference proteome</keyword>
<sequence>TYYGLQLIPERNKYISSTLARDVFSSNVLPLHLLISHAKFISAIHVKLCSIMNNAHLHPLHTPMATLINIYQNHIPSPPNLLSYDGKSDLASHLETVNLLKLPISKINPVQIPQRSESDNSDVEFDDREFVMEYLAIRMPANKSNAMEVFLPDDTITRCMYHLFDIYQSREDELCPAFFQFISVYKKRTKCYGAIFIHRSTDFASLMVVLRKLTFMYQNAKQPRETCSLTVEFSGMIVQQHVYAIKTRNSMSHQPSTPTQTKSTIHRAPKGNRRSIRILPLPNSPSTSLGRPIPLVDLTVDSASYLPIPLHSISADPNMYLPNPFDSDWTDSNNMHVDEDIDNVYNMLHVDEDISDTAYRYNVYPIDQLLTPSPSIASSNSPVFSFSPGFSSSRPSSPIVEPIRNELDAEIGIPPDEFFFDATDEKDTELLDHIGQFMADFFNGDEDDLEEDCEDLSPMVPVEESLPQSANQLNAESSVPVLDVNEVPVEEAVIRLEVPLESQGVQFDGVAVVVSPKLPSPNPSIVSPSSRSAPLDGNRRRSSRQTTQFSSRATDLLEMQRRSACSSPEDSRQERIESMMEMEEEKKEQIMKKRREKDDESKKKTSRRIDSLTNDSSPRRSIRKSQMSCRLKSPVVAQRKRKTKNGEKNRDEKRSKMEESVERPLLTLSLPATTDTERFYEEWFTANPYNDGAMSYAFTSAVNYGAADEVLHEIEVQGPL</sequence>
<feature type="compositionally biased region" description="Low complexity" evidence="1">
    <location>
        <begin position="523"/>
        <end position="534"/>
    </location>
</feature>
<protein>
    <submittedName>
        <fullName evidence="2">Uncharacterized protein</fullName>
    </submittedName>
</protein>
<feature type="compositionally biased region" description="Polar residues" evidence="1">
    <location>
        <begin position="249"/>
        <end position="263"/>
    </location>
</feature>
<reference evidence="2" key="1">
    <citation type="submission" date="2023-10" db="EMBL/GenBank/DDBJ databases">
        <title>Genome assembly of Pristionchus species.</title>
        <authorList>
            <person name="Yoshida K."/>
            <person name="Sommer R.J."/>
        </authorList>
    </citation>
    <scope>NUCLEOTIDE SEQUENCE</scope>
    <source>
        <strain evidence="2">RS5133</strain>
    </source>
</reference>
<evidence type="ECO:0000313" key="3">
    <source>
        <dbReference type="Proteomes" id="UP001432322"/>
    </source>
</evidence>
<evidence type="ECO:0000313" key="2">
    <source>
        <dbReference type="EMBL" id="GMT36200.1"/>
    </source>
</evidence>
<feature type="compositionally biased region" description="Basic and acidic residues" evidence="1">
    <location>
        <begin position="644"/>
        <end position="662"/>
    </location>
</feature>
<organism evidence="2 3">
    <name type="scientific">Pristionchus fissidentatus</name>
    <dbReference type="NCBI Taxonomy" id="1538716"/>
    <lineage>
        <taxon>Eukaryota</taxon>
        <taxon>Metazoa</taxon>
        <taxon>Ecdysozoa</taxon>
        <taxon>Nematoda</taxon>
        <taxon>Chromadorea</taxon>
        <taxon>Rhabditida</taxon>
        <taxon>Rhabditina</taxon>
        <taxon>Diplogasteromorpha</taxon>
        <taxon>Diplogasteroidea</taxon>
        <taxon>Neodiplogasteridae</taxon>
        <taxon>Pristionchus</taxon>
    </lineage>
</organism>
<dbReference type="AlphaFoldDB" id="A0AAV5WXH5"/>